<dbReference type="AlphaFoldDB" id="A0AAE0NSJ3"/>
<dbReference type="InterPro" id="IPR052895">
    <property type="entry name" value="HetReg/Transcr_Mod"/>
</dbReference>
<dbReference type="Proteomes" id="UP001285441">
    <property type="component" value="Unassembled WGS sequence"/>
</dbReference>
<accession>A0AAE0NSJ3</accession>
<comment type="caution">
    <text evidence="2">The sequence shown here is derived from an EMBL/GenBank/DDBJ whole genome shotgun (WGS) entry which is preliminary data.</text>
</comment>
<dbReference type="EMBL" id="JAULSW010000003">
    <property type="protein sequence ID" value="KAK3386899.1"/>
    <property type="molecule type" value="Genomic_DNA"/>
</dbReference>
<proteinExistence type="predicted"/>
<organism evidence="2 3">
    <name type="scientific">Podospora didyma</name>
    <dbReference type="NCBI Taxonomy" id="330526"/>
    <lineage>
        <taxon>Eukaryota</taxon>
        <taxon>Fungi</taxon>
        <taxon>Dikarya</taxon>
        <taxon>Ascomycota</taxon>
        <taxon>Pezizomycotina</taxon>
        <taxon>Sordariomycetes</taxon>
        <taxon>Sordariomycetidae</taxon>
        <taxon>Sordariales</taxon>
        <taxon>Podosporaceae</taxon>
        <taxon>Podospora</taxon>
    </lineage>
</organism>
<dbReference type="PANTHER" id="PTHR24148:SF73">
    <property type="entry name" value="HET DOMAIN PROTEIN (AFU_ORTHOLOGUE AFUA_8G01020)"/>
    <property type="match status" value="1"/>
</dbReference>
<name>A0AAE0NSJ3_9PEZI</name>
<dbReference type="PANTHER" id="PTHR24148">
    <property type="entry name" value="ANKYRIN REPEAT DOMAIN-CONTAINING PROTEIN 39 HOMOLOG-RELATED"/>
    <property type="match status" value="1"/>
</dbReference>
<feature type="domain" description="Heterokaryon incompatibility" evidence="1">
    <location>
        <begin position="11"/>
        <end position="117"/>
    </location>
</feature>
<reference evidence="2" key="1">
    <citation type="journal article" date="2023" name="Mol. Phylogenet. Evol.">
        <title>Genome-scale phylogeny and comparative genomics of the fungal order Sordariales.</title>
        <authorList>
            <person name="Hensen N."/>
            <person name="Bonometti L."/>
            <person name="Westerberg I."/>
            <person name="Brannstrom I.O."/>
            <person name="Guillou S."/>
            <person name="Cros-Aarteil S."/>
            <person name="Calhoun S."/>
            <person name="Haridas S."/>
            <person name="Kuo A."/>
            <person name="Mondo S."/>
            <person name="Pangilinan J."/>
            <person name="Riley R."/>
            <person name="LaButti K."/>
            <person name="Andreopoulos B."/>
            <person name="Lipzen A."/>
            <person name="Chen C."/>
            <person name="Yan M."/>
            <person name="Daum C."/>
            <person name="Ng V."/>
            <person name="Clum A."/>
            <person name="Steindorff A."/>
            <person name="Ohm R.A."/>
            <person name="Martin F."/>
            <person name="Silar P."/>
            <person name="Natvig D.O."/>
            <person name="Lalanne C."/>
            <person name="Gautier V."/>
            <person name="Ament-Velasquez S.L."/>
            <person name="Kruys A."/>
            <person name="Hutchinson M.I."/>
            <person name="Powell A.J."/>
            <person name="Barry K."/>
            <person name="Miller A.N."/>
            <person name="Grigoriev I.V."/>
            <person name="Debuchy R."/>
            <person name="Gladieux P."/>
            <person name="Hiltunen Thoren M."/>
            <person name="Johannesson H."/>
        </authorList>
    </citation>
    <scope>NUCLEOTIDE SEQUENCE</scope>
    <source>
        <strain evidence="2">CBS 232.78</strain>
    </source>
</reference>
<sequence>MVLGSQPERPYAAMSYCWGPVPTTTNMTVDDRRVRVPESAVSALRKVTREQTGELIWIDAICINQEDVAEKGRQVGMMKDIYTHASEVRIWLGELEDDVAVSAIESAKRIHDQCVQAMNGLQDLAIHLYGHQGGGFKYSDAPLPDGCDWEALRALYSLP</sequence>
<gene>
    <name evidence="2" type="ORF">B0H63DRAFT_141989</name>
</gene>
<protein>
    <submittedName>
        <fullName evidence="2">Heterokaryon incompatibility protein-domain-containing protein</fullName>
    </submittedName>
</protein>
<evidence type="ECO:0000313" key="3">
    <source>
        <dbReference type="Proteomes" id="UP001285441"/>
    </source>
</evidence>
<keyword evidence="3" id="KW-1185">Reference proteome</keyword>
<dbReference type="Pfam" id="PF06985">
    <property type="entry name" value="HET"/>
    <property type="match status" value="1"/>
</dbReference>
<reference evidence="2" key="2">
    <citation type="submission" date="2023-06" db="EMBL/GenBank/DDBJ databases">
        <authorList>
            <consortium name="Lawrence Berkeley National Laboratory"/>
            <person name="Haridas S."/>
            <person name="Hensen N."/>
            <person name="Bonometti L."/>
            <person name="Westerberg I."/>
            <person name="Brannstrom I.O."/>
            <person name="Guillou S."/>
            <person name="Cros-Aarteil S."/>
            <person name="Calhoun S."/>
            <person name="Kuo A."/>
            <person name="Mondo S."/>
            <person name="Pangilinan J."/>
            <person name="Riley R."/>
            <person name="LaButti K."/>
            <person name="Andreopoulos B."/>
            <person name="Lipzen A."/>
            <person name="Chen C."/>
            <person name="Yanf M."/>
            <person name="Daum C."/>
            <person name="Ng V."/>
            <person name="Clum A."/>
            <person name="Steindorff A."/>
            <person name="Ohm R."/>
            <person name="Martin F."/>
            <person name="Silar P."/>
            <person name="Natvig D."/>
            <person name="Lalanne C."/>
            <person name="Gautier V."/>
            <person name="Ament-velasquez S.L."/>
            <person name="Kruys A."/>
            <person name="Hutchinson M.I."/>
            <person name="Powell A.J."/>
            <person name="Barry K."/>
            <person name="Miller A.N."/>
            <person name="Grigoriev I.V."/>
            <person name="Debuchy R."/>
            <person name="Gladieux P."/>
            <person name="Thoren M.H."/>
            <person name="Johannesson H."/>
        </authorList>
    </citation>
    <scope>NUCLEOTIDE SEQUENCE</scope>
    <source>
        <strain evidence="2">CBS 232.78</strain>
    </source>
</reference>
<evidence type="ECO:0000313" key="2">
    <source>
        <dbReference type="EMBL" id="KAK3386899.1"/>
    </source>
</evidence>
<evidence type="ECO:0000259" key="1">
    <source>
        <dbReference type="Pfam" id="PF06985"/>
    </source>
</evidence>
<dbReference type="InterPro" id="IPR010730">
    <property type="entry name" value="HET"/>
</dbReference>